<dbReference type="OrthoDB" id="10029939at2759"/>
<dbReference type="Proteomes" id="UP000838412">
    <property type="component" value="Chromosome 6"/>
</dbReference>
<reference evidence="2" key="1">
    <citation type="submission" date="2022-01" db="EMBL/GenBank/DDBJ databases">
        <authorList>
            <person name="Braso-Vives M."/>
        </authorList>
    </citation>
    <scope>NUCLEOTIDE SEQUENCE</scope>
</reference>
<evidence type="ECO:0000313" key="2">
    <source>
        <dbReference type="EMBL" id="CAH1266736.1"/>
    </source>
</evidence>
<dbReference type="AlphaFoldDB" id="A0A8K0A006"/>
<feature type="region of interest" description="Disordered" evidence="1">
    <location>
        <begin position="50"/>
        <end position="80"/>
    </location>
</feature>
<organism evidence="2 3">
    <name type="scientific">Branchiostoma lanceolatum</name>
    <name type="common">Common lancelet</name>
    <name type="synonym">Amphioxus lanceolatum</name>
    <dbReference type="NCBI Taxonomy" id="7740"/>
    <lineage>
        <taxon>Eukaryota</taxon>
        <taxon>Metazoa</taxon>
        <taxon>Chordata</taxon>
        <taxon>Cephalochordata</taxon>
        <taxon>Leptocardii</taxon>
        <taxon>Amphioxiformes</taxon>
        <taxon>Branchiostomatidae</taxon>
        <taxon>Branchiostoma</taxon>
    </lineage>
</organism>
<name>A0A8K0A006_BRALA</name>
<dbReference type="EMBL" id="OV696691">
    <property type="protein sequence ID" value="CAH1266736.1"/>
    <property type="molecule type" value="Genomic_DNA"/>
</dbReference>
<keyword evidence="3" id="KW-1185">Reference proteome</keyword>
<evidence type="ECO:0000256" key="1">
    <source>
        <dbReference type="SAM" id="MobiDB-lite"/>
    </source>
</evidence>
<proteinExistence type="predicted"/>
<gene>
    <name evidence="2" type="primary">Hypp3550</name>
    <name evidence="2" type="ORF">BLAG_LOCUS20284</name>
</gene>
<sequence length="132" mass="14930">MENIALQEQQPVDERVAWGQWLMSTCLRVPSAHFQQYQRDTFEATLRWIPREPTVQGRPLSGPSSLPPPQILASTQHTPQPTAAFVQHEGDQPQHVLGWMPPAPQATPAGVVNDHLARPYGYDFFYDYGRVP</sequence>
<protein>
    <submittedName>
        <fullName evidence="2">Hypp3550 protein</fullName>
    </submittedName>
</protein>
<accession>A0A8K0A006</accession>
<evidence type="ECO:0000313" key="3">
    <source>
        <dbReference type="Proteomes" id="UP000838412"/>
    </source>
</evidence>